<comment type="caution">
    <text evidence="2">The sequence shown here is derived from an EMBL/GenBank/DDBJ whole genome shotgun (WGS) entry which is preliminary data.</text>
</comment>
<keyword evidence="3" id="KW-1185">Reference proteome</keyword>
<proteinExistence type="predicted"/>
<gene>
    <name evidence="2" type="ORF">QBC40DRAFT_175764</name>
</gene>
<dbReference type="AlphaFoldDB" id="A0AAN6XGF3"/>
<evidence type="ECO:0000313" key="2">
    <source>
        <dbReference type="EMBL" id="KAK4199678.1"/>
    </source>
</evidence>
<name>A0AAN6XGF3_9PEZI</name>
<evidence type="ECO:0000313" key="3">
    <source>
        <dbReference type="Proteomes" id="UP001303160"/>
    </source>
</evidence>
<dbReference type="Proteomes" id="UP001303160">
    <property type="component" value="Unassembled WGS sequence"/>
</dbReference>
<sequence length="415" mass="47073">MAVSEKAAKPQQGVQPNTTAPSQAPSQKSSSCSPVDTPTVKKKPIPIKIQQSQSTAIQQRHPEIDAPQVPAKATLQDTRDPLVIAKFHNRDYSPLYRIPEELILCIIEYFDPTVSADLAALFCMAQVCEPLRRCVRGKWFLEEALDGMESAKNMVKYFLRQDLLCARCLPRSDLRMTRAGEVVPRHPYDKPIWSGCKFEGHRVKGIGPLYCSGCDTIHPHRSFSATERQKKGSERLCIGREGKLRLCEHKTVKWIDIEQHVVDLHSSGIRRDEPRAVPIITCDHPQHRTCLSGSYSVIKKHSETISNYHVLTLKKCGLPAATDPNRRCLITQYSQDTILGSVGQIRRRFGKDGKARIKPPHEWLHSLDPDSYQLDDDTRKFGNIWPNCKDTSCWMHYHTYQTDCCIDLKGLPKLV</sequence>
<feature type="region of interest" description="Disordered" evidence="1">
    <location>
        <begin position="1"/>
        <end position="67"/>
    </location>
</feature>
<dbReference type="EMBL" id="MU863929">
    <property type="protein sequence ID" value="KAK4199678.1"/>
    <property type="molecule type" value="Genomic_DNA"/>
</dbReference>
<feature type="compositionally biased region" description="Low complexity" evidence="1">
    <location>
        <begin position="20"/>
        <end position="38"/>
    </location>
</feature>
<feature type="compositionally biased region" description="Low complexity" evidence="1">
    <location>
        <begin position="46"/>
        <end position="55"/>
    </location>
</feature>
<reference evidence="2" key="1">
    <citation type="journal article" date="2023" name="Mol. Phylogenet. Evol.">
        <title>Genome-scale phylogeny and comparative genomics of the fungal order Sordariales.</title>
        <authorList>
            <person name="Hensen N."/>
            <person name="Bonometti L."/>
            <person name="Westerberg I."/>
            <person name="Brannstrom I.O."/>
            <person name="Guillou S."/>
            <person name="Cros-Aarteil S."/>
            <person name="Calhoun S."/>
            <person name="Haridas S."/>
            <person name="Kuo A."/>
            <person name="Mondo S."/>
            <person name="Pangilinan J."/>
            <person name="Riley R."/>
            <person name="LaButti K."/>
            <person name="Andreopoulos B."/>
            <person name="Lipzen A."/>
            <person name="Chen C."/>
            <person name="Yan M."/>
            <person name="Daum C."/>
            <person name="Ng V."/>
            <person name="Clum A."/>
            <person name="Steindorff A."/>
            <person name="Ohm R.A."/>
            <person name="Martin F."/>
            <person name="Silar P."/>
            <person name="Natvig D.O."/>
            <person name="Lalanne C."/>
            <person name="Gautier V."/>
            <person name="Ament-Velasquez S.L."/>
            <person name="Kruys A."/>
            <person name="Hutchinson M.I."/>
            <person name="Powell A.J."/>
            <person name="Barry K."/>
            <person name="Miller A.N."/>
            <person name="Grigoriev I.V."/>
            <person name="Debuchy R."/>
            <person name="Gladieux P."/>
            <person name="Hiltunen Thoren M."/>
            <person name="Johannesson H."/>
        </authorList>
    </citation>
    <scope>NUCLEOTIDE SEQUENCE</scope>
    <source>
        <strain evidence="2">CBS 315.58</strain>
    </source>
</reference>
<protein>
    <recommendedName>
        <fullName evidence="4">F-box domain-containing protein</fullName>
    </recommendedName>
</protein>
<evidence type="ECO:0008006" key="4">
    <source>
        <dbReference type="Google" id="ProtNLM"/>
    </source>
</evidence>
<reference evidence="2" key="2">
    <citation type="submission" date="2023-05" db="EMBL/GenBank/DDBJ databases">
        <authorList>
            <consortium name="Lawrence Berkeley National Laboratory"/>
            <person name="Steindorff A."/>
            <person name="Hensen N."/>
            <person name="Bonometti L."/>
            <person name="Westerberg I."/>
            <person name="Brannstrom I.O."/>
            <person name="Guillou S."/>
            <person name="Cros-Aarteil S."/>
            <person name="Calhoun S."/>
            <person name="Haridas S."/>
            <person name="Kuo A."/>
            <person name="Mondo S."/>
            <person name="Pangilinan J."/>
            <person name="Riley R."/>
            <person name="Labutti K."/>
            <person name="Andreopoulos B."/>
            <person name="Lipzen A."/>
            <person name="Chen C."/>
            <person name="Yanf M."/>
            <person name="Daum C."/>
            <person name="Ng V."/>
            <person name="Clum A."/>
            <person name="Ohm R."/>
            <person name="Martin F."/>
            <person name="Silar P."/>
            <person name="Natvig D."/>
            <person name="Lalanne C."/>
            <person name="Gautier V."/>
            <person name="Ament-Velasquez S.L."/>
            <person name="Kruys A."/>
            <person name="Hutchinson M.I."/>
            <person name="Powell A.J."/>
            <person name="Barry K."/>
            <person name="Miller A.N."/>
            <person name="Grigoriev I.V."/>
            <person name="Debuchy R."/>
            <person name="Gladieux P."/>
            <person name="Thoren M.H."/>
            <person name="Johannesson H."/>
        </authorList>
    </citation>
    <scope>NUCLEOTIDE SEQUENCE</scope>
    <source>
        <strain evidence="2">CBS 315.58</strain>
    </source>
</reference>
<evidence type="ECO:0000256" key="1">
    <source>
        <dbReference type="SAM" id="MobiDB-lite"/>
    </source>
</evidence>
<organism evidence="2 3">
    <name type="scientific">Triangularia verruculosa</name>
    <dbReference type="NCBI Taxonomy" id="2587418"/>
    <lineage>
        <taxon>Eukaryota</taxon>
        <taxon>Fungi</taxon>
        <taxon>Dikarya</taxon>
        <taxon>Ascomycota</taxon>
        <taxon>Pezizomycotina</taxon>
        <taxon>Sordariomycetes</taxon>
        <taxon>Sordariomycetidae</taxon>
        <taxon>Sordariales</taxon>
        <taxon>Podosporaceae</taxon>
        <taxon>Triangularia</taxon>
    </lineage>
</organism>
<accession>A0AAN6XGF3</accession>